<organism evidence="2 3">
    <name type="scientific">Corchorus capsularis</name>
    <name type="common">Jute</name>
    <dbReference type="NCBI Taxonomy" id="210143"/>
    <lineage>
        <taxon>Eukaryota</taxon>
        <taxon>Viridiplantae</taxon>
        <taxon>Streptophyta</taxon>
        <taxon>Embryophyta</taxon>
        <taxon>Tracheophyta</taxon>
        <taxon>Spermatophyta</taxon>
        <taxon>Magnoliopsida</taxon>
        <taxon>eudicotyledons</taxon>
        <taxon>Gunneridae</taxon>
        <taxon>Pentapetalae</taxon>
        <taxon>rosids</taxon>
        <taxon>malvids</taxon>
        <taxon>Malvales</taxon>
        <taxon>Malvaceae</taxon>
        <taxon>Grewioideae</taxon>
        <taxon>Apeibeae</taxon>
        <taxon>Corchorus</taxon>
    </lineage>
</organism>
<dbReference type="Proteomes" id="UP000188268">
    <property type="component" value="Unassembled WGS sequence"/>
</dbReference>
<evidence type="ECO:0000256" key="1">
    <source>
        <dbReference type="SAM" id="MobiDB-lite"/>
    </source>
</evidence>
<reference evidence="2 3" key="1">
    <citation type="submission" date="2013-09" db="EMBL/GenBank/DDBJ databases">
        <title>Corchorus capsularis genome sequencing.</title>
        <authorList>
            <person name="Alam M."/>
            <person name="Haque M.S."/>
            <person name="Islam M.S."/>
            <person name="Emdad E.M."/>
            <person name="Islam M.M."/>
            <person name="Ahmed B."/>
            <person name="Halim A."/>
            <person name="Hossen Q.M.M."/>
            <person name="Hossain M.Z."/>
            <person name="Ahmed R."/>
            <person name="Khan M.M."/>
            <person name="Islam R."/>
            <person name="Rashid M.M."/>
            <person name="Khan S.A."/>
            <person name="Rahman M.S."/>
            <person name="Alam M."/>
        </authorList>
    </citation>
    <scope>NUCLEOTIDE SEQUENCE [LARGE SCALE GENOMIC DNA]</scope>
    <source>
        <strain evidence="3">cv. CVL-1</strain>
        <tissue evidence="2">Whole seedling</tissue>
    </source>
</reference>
<evidence type="ECO:0000313" key="2">
    <source>
        <dbReference type="EMBL" id="OMP03606.1"/>
    </source>
</evidence>
<sequence>MTRRTRKSPSSSSQFSAKPPVTRSKHHRKIPHEKSYYYSDDDNVDTSQSHYPIESNGNDELEQQDNHEDDYDNEVDDASEYQSESMAINDPNPHRLLMHAYIYLLVE</sequence>
<proteinExistence type="predicted"/>
<dbReference type="Gramene" id="OMP03606">
    <property type="protein sequence ID" value="OMP03606"/>
    <property type="gene ID" value="CCACVL1_02344"/>
</dbReference>
<dbReference type="EMBL" id="AWWV01006007">
    <property type="protein sequence ID" value="OMP03606.1"/>
    <property type="molecule type" value="Genomic_DNA"/>
</dbReference>
<dbReference type="AlphaFoldDB" id="A0A1R3K969"/>
<feature type="region of interest" description="Disordered" evidence="1">
    <location>
        <begin position="1"/>
        <end position="91"/>
    </location>
</feature>
<name>A0A1R3K969_COCAP</name>
<feature type="non-terminal residue" evidence="2">
    <location>
        <position position="107"/>
    </location>
</feature>
<feature type="compositionally biased region" description="Acidic residues" evidence="1">
    <location>
        <begin position="57"/>
        <end position="79"/>
    </location>
</feature>
<comment type="caution">
    <text evidence="2">The sequence shown here is derived from an EMBL/GenBank/DDBJ whole genome shotgun (WGS) entry which is preliminary data.</text>
</comment>
<accession>A0A1R3K969</accession>
<protein>
    <submittedName>
        <fullName evidence="2">Uncharacterized protein</fullName>
    </submittedName>
</protein>
<feature type="compositionally biased region" description="Polar residues" evidence="1">
    <location>
        <begin position="45"/>
        <end position="56"/>
    </location>
</feature>
<keyword evidence="3" id="KW-1185">Reference proteome</keyword>
<evidence type="ECO:0000313" key="3">
    <source>
        <dbReference type="Proteomes" id="UP000188268"/>
    </source>
</evidence>
<gene>
    <name evidence="2" type="ORF">CCACVL1_02344</name>
</gene>